<feature type="active site" evidence="3">
    <location>
        <position position="231"/>
    </location>
</feature>
<dbReference type="STRING" id="47864.GA0070560_107239"/>
<dbReference type="Gene3D" id="3.40.605.10">
    <property type="entry name" value="Aldehyde Dehydrogenase, Chain A, domain 1"/>
    <property type="match status" value="1"/>
</dbReference>
<dbReference type="EMBL" id="FMDN01000007">
    <property type="protein sequence ID" value="SCG52925.1"/>
    <property type="molecule type" value="Genomic_DNA"/>
</dbReference>
<accession>A0A1C5I405</accession>
<keyword evidence="7" id="KW-1185">Reference proteome</keyword>
<dbReference type="PROSITE" id="PS00070">
    <property type="entry name" value="ALDEHYDE_DEHYDR_CYS"/>
    <property type="match status" value="1"/>
</dbReference>
<evidence type="ECO:0000256" key="4">
    <source>
        <dbReference type="RuleBase" id="RU003345"/>
    </source>
</evidence>
<sequence>MGARVTEVINPATGETVAEVPASSEADTDVAIGRAARAYESWRAVAPGDRARLLRRFAAVVDAHVEELARLEVRNAGHTVGNARWEAGNVRDVLDYYAGAPERLTGRQIPVPGGLDVTFHEPLGVVGVIVPWNFPMPIAGWGFAPALAAGNTVVLKPAELTPLTALRLAELALEAGLPEGVFTVLPGRGDVVGERFVTHPAVRKVCFTGSTEVGTRIMAGCAAQVKRVTLELGGKSANLVFADADLERAAATAPAAVFDNAGQDCCARSRILVQRPVYDRFLELLEPAVRGFRVQDPAAESTEMGPLISAAHRERVAGYVDGAKVAFTGTRPDGPGFWYAPTVLLADSPGDRHWREEVFGPVVSVLPFDDEADAVRLANDTEYGLSGSIWTRDVGRALRMARAVESGNLSVNSHSSVRYWTPFGGMKRSGLGRELGPDALHAFTDVKNVFISTEE</sequence>
<dbReference type="InterPro" id="IPR016163">
    <property type="entry name" value="Ald_DH_C"/>
</dbReference>
<dbReference type="AlphaFoldDB" id="A0A1C5I405"/>
<proteinExistence type="inferred from homology"/>
<evidence type="ECO:0000313" key="7">
    <source>
        <dbReference type="Proteomes" id="UP000199408"/>
    </source>
</evidence>
<feature type="domain" description="Aldehyde dehydrogenase" evidence="5">
    <location>
        <begin position="6"/>
        <end position="449"/>
    </location>
</feature>
<dbReference type="SUPFAM" id="SSF53720">
    <property type="entry name" value="ALDH-like"/>
    <property type="match status" value="1"/>
</dbReference>
<dbReference type="InterPro" id="IPR016162">
    <property type="entry name" value="Ald_DH_N"/>
</dbReference>
<dbReference type="InterPro" id="IPR016160">
    <property type="entry name" value="Ald_DH_CS_CYS"/>
</dbReference>
<name>A0A1C5I405_9ACTN</name>
<keyword evidence="2 4" id="KW-0560">Oxidoreductase</keyword>
<protein>
    <submittedName>
        <fullName evidence="6">Acyl-CoA reductase</fullName>
    </submittedName>
</protein>
<organism evidence="6 7">
    <name type="scientific">Micromonospora halophytica</name>
    <dbReference type="NCBI Taxonomy" id="47864"/>
    <lineage>
        <taxon>Bacteria</taxon>
        <taxon>Bacillati</taxon>
        <taxon>Actinomycetota</taxon>
        <taxon>Actinomycetes</taxon>
        <taxon>Micromonosporales</taxon>
        <taxon>Micromonosporaceae</taxon>
        <taxon>Micromonospora</taxon>
    </lineage>
</organism>
<reference evidence="7" key="1">
    <citation type="submission" date="2016-06" db="EMBL/GenBank/DDBJ databases">
        <authorList>
            <person name="Varghese N."/>
        </authorList>
    </citation>
    <scope>NUCLEOTIDE SEQUENCE [LARGE SCALE GENOMIC DNA]</scope>
    <source>
        <strain evidence="7">DSM 43171</strain>
    </source>
</reference>
<evidence type="ECO:0000313" key="6">
    <source>
        <dbReference type="EMBL" id="SCG52925.1"/>
    </source>
</evidence>
<dbReference type="InterPro" id="IPR015590">
    <property type="entry name" value="Aldehyde_DH_dom"/>
</dbReference>
<evidence type="ECO:0000256" key="3">
    <source>
        <dbReference type="PROSITE-ProRule" id="PRU10007"/>
    </source>
</evidence>
<dbReference type="PANTHER" id="PTHR11699">
    <property type="entry name" value="ALDEHYDE DEHYDROGENASE-RELATED"/>
    <property type="match status" value="1"/>
</dbReference>
<dbReference type="FunFam" id="3.40.605.10:FF:000007">
    <property type="entry name" value="NAD/NADP-dependent betaine aldehyde dehydrogenase"/>
    <property type="match status" value="1"/>
</dbReference>
<dbReference type="Gene3D" id="3.40.309.10">
    <property type="entry name" value="Aldehyde Dehydrogenase, Chain A, domain 2"/>
    <property type="match status" value="1"/>
</dbReference>
<evidence type="ECO:0000259" key="5">
    <source>
        <dbReference type="Pfam" id="PF00171"/>
    </source>
</evidence>
<comment type="similarity">
    <text evidence="1 4">Belongs to the aldehyde dehydrogenase family.</text>
</comment>
<evidence type="ECO:0000256" key="2">
    <source>
        <dbReference type="ARBA" id="ARBA00023002"/>
    </source>
</evidence>
<dbReference type="InterPro" id="IPR029510">
    <property type="entry name" value="Ald_DH_CS_GLU"/>
</dbReference>
<dbReference type="Pfam" id="PF00171">
    <property type="entry name" value="Aldedh"/>
    <property type="match status" value="1"/>
</dbReference>
<gene>
    <name evidence="6" type="ORF">GA0070560_107239</name>
</gene>
<evidence type="ECO:0000256" key="1">
    <source>
        <dbReference type="ARBA" id="ARBA00009986"/>
    </source>
</evidence>
<dbReference type="PROSITE" id="PS00687">
    <property type="entry name" value="ALDEHYDE_DEHYDR_GLU"/>
    <property type="match status" value="1"/>
</dbReference>
<dbReference type="InterPro" id="IPR016161">
    <property type="entry name" value="Ald_DH/histidinol_DH"/>
</dbReference>
<dbReference type="Proteomes" id="UP000199408">
    <property type="component" value="Unassembled WGS sequence"/>
</dbReference>
<dbReference type="GO" id="GO:0016620">
    <property type="term" value="F:oxidoreductase activity, acting on the aldehyde or oxo group of donors, NAD or NADP as acceptor"/>
    <property type="evidence" value="ECO:0007669"/>
    <property type="project" value="InterPro"/>
</dbReference>